<name>A0AAW4TSA6_9BURK</name>
<dbReference type="InterPro" id="IPR009057">
    <property type="entry name" value="Homeodomain-like_sf"/>
</dbReference>
<evidence type="ECO:0000313" key="5">
    <source>
        <dbReference type="EMBL" id="MCA8383265.1"/>
    </source>
</evidence>
<dbReference type="PRINTS" id="PR00032">
    <property type="entry name" value="HTHARAC"/>
</dbReference>
<gene>
    <name evidence="5" type="ORF">LGN22_30600</name>
</gene>
<dbReference type="Gene3D" id="1.10.10.60">
    <property type="entry name" value="Homeodomain-like"/>
    <property type="match status" value="1"/>
</dbReference>
<dbReference type="InterPro" id="IPR002818">
    <property type="entry name" value="DJ-1/PfpI"/>
</dbReference>
<dbReference type="PROSITE" id="PS01124">
    <property type="entry name" value="HTH_ARAC_FAMILY_2"/>
    <property type="match status" value="1"/>
</dbReference>
<dbReference type="SUPFAM" id="SSF52317">
    <property type="entry name" value="Class I glutamine amidotransferase-like"/>
    <property type="match status" value="1"/>
</dbReference>
<dbReference type="Pfam" id="PF12833">
    <property type="entry name" value="HTH_18"/>
    <property type="match status" value="1"/>
</dbReference>
<dbReference type="Pfam" id="PF01965">
    <property type="entry name" value="DJ-1_PfpI"/>
    <property type="match status" value="1"/>
</dbReference>
<dbReference type="InterPro" id="IPR052158">
    <property type="entry name" value="INH-QAR"/>
</dbReference>
<dbReference type="GO" id="GO:0043565">
    <property type="term" value="F:sequence-specific DNA binding"/>
    <property type="evidence" value="ECO:0007669"/>
    <property type="project" value="InterPro"/>
</dbReference>
<accession>A0AAW4TSA6</accession>
<dbReference type="Proteomes" id="UP001199070">
    <property type="component" value="Unassembled WGS sequence"/>
</dbReference>
<feature type="domain" description="HTH araC/xylS-type" evidence="4">
    <location>
        <begin position="316"/>
        <end position="417"/>
    </location>
</feature>
<dbReference type="EMBL" id="JAIZTC010000010">
    <property type="protein sequence ID" value="MCA8383265.1"/>
    <property type="molecule type" value="Genomic_DNA"/>
</dbReference>
<sequence length="436" mass="46879">MHPVGSRRISCASIHRAANRFSTPANIFRGETCSRNFAPASFVTQSGAASWLIEDSRAVVAREGPARHASVGRQTAVRAKFANPAELTEYRVRIGIVAVEGSLLSPITGLADLFWMTAQALRAPPGGGAHGQPVVSGFETVIASADGRALRDPQGRLIPVDTTFDELTQCDVALVTGMALGPDRLPPVSASTTQAAAWLRARHRDGALVGAACAGTFVLGEAGLLNGRRCTTTWWLHHAFRQRFPKARPVWGTAVEEQDRIVTTGGPLSWVDLALHVIRREAGADVARLAADISVADTTPLPQLVYAPRGYVNATDPLLLQAEQIVRHASPGMTAEALAGALGLSERTLHRRLKGLTSESPKGFITRVRIEMACVLLETPAASIKQVALQCGYGDETSFRRAFGQLIGMTPADYRRWSSRRNTRSTIDPDREVGDD</sequence>
<dbReference type="RefSeq" id="WP_226135824.1">
    <property type="nucleotide sequence ID" value="NZ_JAIZTC010000010.1"/>
</dbReference>
<dbReference type="SUPFAM" id="SSF46689">
    <property type="entry name" value="Homeodomain-like"/>
    <property type="match status" value="1"/>
</dbReference>
<dbReference type="InterPro" id="IPR020449">
    <property type="entry name" value="Tscrpt_reg_AraC-type_HTH"/>
</dbReference>
<dbReference type="InterPro" id="IPR029062">
    <property type="entry name" value="Class_I_gatase-like"/>
</dbReference>
<evidence type="ECO:0000256" key="1">
    <source>
        <dbReference type="ARBA" id="ARBA00023015"/>
    </source>
</evidence>
<dbReference type="PANTHER" id="PTHR43130:SF11">
    <property type="entry name" value="TRANSCRIPTIONAL REGULATORY PROTEIN"/>
    <property type="match status" value="1"/>
</dbReference>
<evidence type="ECO:0000256" key="2">
    <source>
        <dbReference type="ARBA" id="ARBA00023125"/>
    </source>
</evidence>
<dbReference type="SMART" id="SM00342">
    <property type="entry name" value="HTH_ARAC"/>
    <property type="match status" value="1"/>
</dbReference>
<reference evidence="5" key="1">
    <citation type="submission" date="2023-08" db="EMBL/GenBank/DDBJ databases">
        <title>A collection of bacterial strains from the Burkholderia cepacia Research Laboratory and Repository.</title>
        <authorList>
            <person name="Lipuma J."/>
            <person name="Spilker T."/>
        </authorList>
    </citation>
    <scope>NUCLEOTIDE SEQUENCE</scope>
    <source>
        <strain evidence="5">AU0862</strain>
    </source>
</reference>
<dbReference type="GO" id="GO:0003700">
    <property type="term" value="F:DNA-binding transcription factor activity"/>
    <property type="evidence" value="ECO:0007669"/>
    <property type="project" value="InterPro"/>
</dbReference>
<keyword evidence="2" id="KW-0238">DNA-binding</keyword>
<organism evidence="5 6">
    <name type="scientific">Burkholderia cenocepacia</name>
    <dbReference type="NCBI Taxonomy" id="95486"/>
    <lineage>
        <taxon>Bacteria</taxon>
        <taxon>Pseudomonadati</taxon>
        <taxon>Pseudomonadota</taxon>
        <taxon>Betaproteobacteria</taxon>
        <taxon>Burkholderiales</taxon>
        <taxon>Burkholderiaceae</taxon>
        <taxon>Burkholderia</taxon>
        <taxon>Burkholderia cepacia complex</taxon>
    </lineage>
</organism>
<proteinExistence type="predicted"/>
<evidence type="ECO:0000256" key="3">
    <source>
        <dbReference type="ARBA" id="ARBA00023163"/>
    </source>
</evidence>
<dbReference type="Gene3D" id="3.40.50.880">
    <property type="match status" value="1"/>
</dbReference>
<evidence type="ECO:0000313" key="6">
    <source>
        <dbReference type="Proteomes" id="UP001199070"/>
    </source>
</evidence>
<dbReference type="AlphaFoldDB" id="A0AAW4TSA6"/>
<dbReference type="CDD" id="cd03138">
    <property type="entry name" value="GATase1_AraC_2"/>
    <property type="match status" value="1"/>
</dbReference>
<keyword evidence="1" id="KW-0805">Transcription regulation</keyword>
<comment type="caution">
    <text evidence="5">The sequence shown here is derived from an EMBL/GenBank/DDBJ whole genome shotgun (WGS) entry which is preliminary data.</text>
</comment>
<dbReference type="PROSITE" id="PS00041">
    <property type="entry name" value="HTH_ARAC_FAMILY_1"/>
    <property type="match status" value="1"/>
</dbReference>
<dbReference type="InterPro" id="IPR018062">
    <property type="entry name" value="HTH_AraC-typ_CS"/>
</dbReference>
<dbReference type="InterPro" id="IPR018060">
    <property type="entry name" value="HTH_AraC"/>
</dbReference>
<evidence type="ECO:0000259" key="4">
    <source>
        <dbReference type="PROSITE" id="PS01124"/>
    </source>
</evidence>
<dbReference type="PANTHER" id="PTHR43130">
    <property type="entry name" value="ARAC-FAMILY TRANSCRIPTIONAL REGULATOR"/>
    <property type="match status" value="1"/>
</dbReference>
<keyword evidence="3" id="KW-0804">Transcription</keyword>
<protein>
    <submittedName>
        <fullName evidence="5">Helix-turn-helix domain-containing protein</fullName>
    </submittedName>
</protein>